<dbReference type="Gene3D" id="3.40.50.150">
    <property type="entry name" value="Vaccinia Virus protein VP39"/>
    <property type="match status" value="1"/>
</dbReference>
<feature type="domain" description="CheR-type methyltransferase" evidence="7">
    <location>
        <begin position="20"/>
        <end position="289"/>
    </location>
</feature>
<evidence type="ECO:0000259" key="7">
    <source>
        <dbReference type="PROSITE" id="PS50123"/>
    </source>
</evidence>
<evidence type="ECO:0000256" key="2">
    <source>
        <dbReference type="ARBA" id="ARBA00022603"/>
    </source>
</evidence>
<dbReference type="GO" id="GO:0008983">
    <property type="term" value="F:protein-glutamate O-methyltransferase activity"/>
    <property type="evidence" value="ECO:0007669"/>
    <property type="project" value="UniProtKB-EC"/>
</dbReference>
<dbReference type="InterPro" id="IPR022642">
    <property type="entry name" value="CheR_C"/>
</dbReference>
<keyword evidence="2 5" id="KW-0489">Methyltransferase</keyword>
<evidence type="ECO:0000256" key="6">
    <source>
        <dbReference type="PIRSR" id="PIRSR000410-1"/>
    </source>
</evidence>
<dbReference type="GeneID" id="92771637"/>
<evidence type="ECO:0000313" key="8">
    <source>
        <dbReference type="EMBL" id="NTC28750.1"/>
    </source>
</evidence>
<dbReference type="SUPFAM" id="SSF53335">
    <property type="entry name" value="S-adenosyl-L-methionine-dependent methyltransferases"/>
    <property type="match status" value="1"/>
</dbReference>
<dbReference type="AlphaFoldDB" id="A0A8A5P489"/>
<dbReference type="InterPro" id="IPR029063">
    <property type="entry name" value="SAM-dependent_MTases_sf"/>
</dbReference>
<dbReference type="InterPro" id="IPR036804">
    <property type="entry name" value="CheR_N_sf"/>
</dbReference>
<accession>A0A8A5P489</accession>
<evidence type="ECO:0000256" key="3">
    <source>
        <dbReference type="ARBA" id="ARBA00022679"/>
    </source>
</evidence>
<feature type="binding site" evidence="6">
    <location>
        <begin position="235"/>
        <end position="236"/>
    </location>
    <ligand>
        <name>S-adenosyl-L-methionine</name>
        <dbReference type="ChEBI" id="CHEBI:59789"/>
    </ligand>
</feature>
<dbReference type="InterPro" id="IPR026024">
    <property type="entry name" value="Chemotaxis_MeTrfase_CheR"/>
</dbReference>
<dbReference type="Pfam" id="PF01739">
    <property type="entry name" value="CheR"/>
    <property type="match status" value="1"/>
</dbReference>
<comment type="function">
    <text evidence="5">Methylation of the membrane-bound methyl-accepting chemotaxis proteins (MCP) to form gamma-glutamyl methyl ester residues in MCP.</text>
</comment>
<feature type="binding site" evidence="6">
    <location>
        <position position="97"/>
    </location>
    <ligand>
        <name>S-adenosyl-L-methionine</name>
        <dbReference type="ChEBI" id="CHEBI:59789"/>
    </ligand>
</feature>
<dbReference type="PRINTS" id="PR00996">
    <property type="entry name" value="CHERMTFRASE"/>
</dbReference>
<dbReference type="Proteomes" id="UP000663946">
    <property type="component" value="Chromosome 1"/>
</dbReference>
<proteinExistence type="predicted"/>
<name>A0A8A5P489_AGRTU</name>
<organism evidence="8 10">
    <name type="scientific">Agrobacterium tumefaciens</name>
    <dbReference type="NCBI Taxonomy" id="358"/>
    <lineage>
        <taxon>Bacteria</taxon>
        <taxon>Pseudomonadati</taxon>
        <taxon>Pseudomonadota</taxon>
        <taxon>Alphaproteobacteria</taxon>
        <taxon>Hyphomicrobiales</taxon>
        <taxon>Rhizobiaceae</taxon>
        <taxon>Rhizobium/Agrobacterium group</taxon>
        <taxon>Agrobacterium</taxon>
        <taxon>Agrobacterium tumefaciens complex</taxon>
    </lineage>
</organism>
<reference evidence="8" key="1">
    <citation type="journal article" date="2020" name="Science">
        <title>Unexpected conservation and global transmission of agrobacterial virulence plasmids.</title>
        <authorList>
            <person name="Weisberg A.J."/>
            <person name="Davis E.W. 2nd"/>
            <person name="Tabima J."/>
            <person name="Belcher M.S."/>
            <person name="Miller M."/>
            <person name="Kuo C.H."/>
            <person name="Loper J.E."/>
            <person name="Grunwald N.J."/>
            <person name="Putnam M.L."/>
            <person name="Chang J.H."/>
        </authorList>
    </citation>
    <scope>NUCLEOTIDE SEQUENCE</scope>
    <source>
        <strain evidence="8">17-1853-1a</strain>
    </source>
</reference>
<dbReference type="EMBL" id="CP049216">
    <property type="protein sequence ID" value="QTG11991.1"/>
    <property type="molecule type" value="Genomic_DNA"/>
</dbReference>
<keyword evidence="4 5" id="KW-0949">S-adenosyl-L-methionine</keyword>
<evidence type="ECO:0000313" key="9">
    <source>
        <dbReference type="EMBL" id="QTG11991.1"/>
    </source>
</evidence>
<dbReference type="Proteomes" id="UP000702952">
    <property type="component" value="Unassembled WGS sequence"/>
</dbReference>
<dbReference type="PANTHER" id="PTHR24422">
    <property type="entry name" value="CHEMOTAXIS PROTEIN METHYLTRANSFERASE"/>
    <property type="match status" value="1"/>
</dbReference>
<dbReference type="RefSeq" id="WP_065658622.1">
    <property type="nucleotide sequence ID" value="NZ_CP049216.1"/>
</dbReference>
<evidence type="ECO:0000256" key="4">
    <source>
        <dbReference type="ARBA" id="ARBA00022691"/>
    </source>
</evidence>
<dbReference type="GO" id="GO:0032259">
    <property type="term" value="P:methylation"/>
    <property type="evidence" value="ECO:0007669"/>
    <property type="project" value="UniProtKB-KW"/>
</dbReference>
<dbReference type="PANTHER" id="PTHR24422:SF26">
    <property type="entry name" value="CHEMOTAXIS PROTEIN METHYLTRANSFERASE"/>
    <property type="match status" value="1"/>
</dbReference>
<keyword evidence="3 5" id="KW-0808">Transferase</keyword>
<dbReference type="EMBL" id="JAAMAY010000016">
    <property type="protein sequence ID" value="NTC28750.1"/>
    <property type="molecule type" value="Genomic_DNA"/>
</dbReference>
<feature type="binding site" evidence="6">
    <location>
        <position position="133"/>
    </location>
    <ligand>
        <name>S-adenosyl-L-methionine</name>
        <dbReference type="ChEBI" id="CHEBI:59789"/>
    </ligand>
</feature>
<feature type="binding site" evidence="6">
    <location>
        <position position="93"/>
    </location>
    <ligand>
        <name>S-adenosyl-L-methionine</name>
        <dbReference type="ChEBI" id="CHEBI:59789"/>
    </ligand>
</feature>
<dbReference type="InterPro" id="IPR000780">
    <property type="entry name" value="CheR_MeTrfase"/>
</dbReference>
<dbReference type="SMART" id="SM00138">
    <property type="entry name" value="MeTrc"/>
    <property type="match status" value="1"/>
</dbReference>
<evidence type="ECO:0000256" key="1">
    <source>
        <dbReference type="ARBA" id="ARBA00001541"/>
    </source>
</evidence>
<dbReference type="PIRSF" id="PIRSF000410">
    <property type="entry name" value="CheR"/>
    <property type="match status" value="1"/>
</dbReference>
<feature type="binding site" evidence="6">
    <location>
        <position position="91"/>
    </location>
    <ligand>
        <name>S-adenosyl-L-methionine</name>
        <dbReference type="ChEBI" id="CHEBI:59789"/>
    </ligand>
</feature>
<sequence length="289" mass="32791">MRRALSVDASIAASSAHDGLSQRDFRLLAEYIYNYSGIKMPDSKRTMLEGRLRKRLRATGHATFAQYCNFLFREDGLEEEAIYLIDVVTTNKTDFFREPNHFDYMEKFALPALAGEGHGRIRAWSSACSTGAEPYTMAMVLAEAAEKQVINNFSILATDLSTDVLRKAHSGIYARELLEPVPADMMRKYVMRSVDAGRREVRIVPRLRSKIGFARLNLMDPTYQIGDAVHLLFCRNVLIYFDKKTQVHVLTQLCKRLVPGGYLFIGHSETITGIDLPLRQVANTVFKKQ</sequence>
<dbReference type="SUPFAM" id="SSF47757">
    <property type="entry name" value="Chemotaxis receptor methyltransferase CheR, N-terminal domain"/>
    <property type="match status" value="1"/>
</dbReference>
<dbReference type="Pfam" id="PF03705">
    <property type="entry name" value="CheR_N"/>
    <property type="match status" value="1"/>
</dbReference>
<reference evidence="9" key="2">
    <citation type="submission" date="2020-02" db="EMBL/GenBank/DDBJ databases">
        <title>Unexpected conservation and global transmission of agrobacterial virulence plasmids.</title>
        <authorList>
            <person name="Weisberg A.J."/>
            <person name="Davis E.W. II"/>
            <person name="Tabima J.R."/>
            <person name="Belcher M.S."/>
            <person name="Miller M."/>
            <person name="Kuo C.-H."/>
            <person name="Loper J.E."/>
            <person name="Grunwald N.J."/>
            <person name="Putnam M.L."/>
            <person name="Chang J.H."/>
        </authorList>
    </citation>
    <scope>NUCLEOTIDE SEQUENCE</scope>
    <source>
        <strain evidence="9">Q15/94</strain>
    </source>
</reference>
<dbReference type="EC" id="2.1.1.80" evidence="5"/>
<evidence type="ECO:0000256" key="5">
    <source>
        <dbReference type="PIRNR" id="PIRNR000410"/>
    </source>
</evidence>
<gene>
    <name evidence="8" type="ORF">G6M46_11310</name>
    <name evidence="9" type="ORF">G6M86_01505</name>
</gene>
<dbReference type="Gene3D" id="1.10.155.10">
    <property type="entry name" value="Chemotaxis receptor methyltransferase CheR, N-terminal domain"/>
    <property type="match status" value="1"/>
</dbReference>
<dbReference type="InterPro" id="IPR050903">
    <property type="entry name" value="Bact_Chemotaxis_MeTrfase"/>
</dbReference>
<evidence type="ECO:0000313" key="10">
    <source>
        <dbReference type="Proteomes" id="UP000702952"/>
    </source>
</evidence>
<dbReference type="InterPro" id="IPR022641">
    <property type="entry name" value="CheR_N"/>
</dbReference>
<dbReference type="PROSITE" id="PS50123">
    <property type="entry name" value="CHER"/>
    <property type="match status" value="1"/>
</dbReference>
<protein>
    <recommendedName>
        <fullName evidence="5">Chemotaxis protein methyltransferase</fullName>
        <ecNumber evidence="5">2.1.1.80</ecNumber>
    </recommendedName>
</protein>
<feature type="binding site" evidence="6">
    <location>
        <begin position="217"/>
        <end position="218"/>
    </location>
    <ligand>
        <name>S-adenosyl-L-methionine</name>
        <dbReference type="ChEBI" id="CHEBI:59789"/>
    </ligand>
</feature>
<comment type="catalytic activity">
    <reaction evidence="1 5">
        <text>L-glutamyl-[protein] + S-adenosyl-L-methionine = [protein]-L-glutamate 5-O-methyl ester + S-adenosyl-L-homocysteine</text>
        <dbReference type="Rhea" id="RHEA:24452"/>
        <dbReference type="Rhea" id="RHEA-COMP:10208"/>
        <dbReference type="Rhea" id="RHEA-COMP:10311"/>
        <dbReference type="ChEBI" id="CHEBI:29973"/>
        <dbReference type="ChEBI" id="CHEBI:57856"/>
        <dbReference type="ChEBI" id="CHEBI:59789"/>
        <dbReference type="ChEBI" id="CHEBI:82795"/>
        <dbReference type="EC" id="2.1.1.80"/>
    </reaction>
</comment>
<feature type="binding site" evidence="6">
    <location>
        <position position="159"/>
    </location>
    <ligand>
        <name>S-adenosyl-L-methionine</name>
        <dbReference type="ChEBI" id="CHEBI:59789"/>
    </ligand>
</feature>